<dbReference type="InterPro" id="IPR050922">
    <property type="entry name" value="LytR/CpsA/Psr_CW_biosynth"/>
</dbReference>
<reference evidence="5 6" key="1">
    <citation type="submission" date="2021-03" db="EMBL/GenBank/DDBJ databases">
        <title>Enterococcal diversity collection.</title>
        <authorList>
            <person name="Gilmore M.S."/>
            <person name="Schwartzman J."/>
            <person name="Van Tyne D."/>
            <person name="Martin M."/>
            <person name="Earl A.M."/>
            <person name="Manson A.L."/>
            <person name="Straub T."/>
            <person name="Salamzade R."/>
            <person name="Saavedra J."/>
            <person name="Lebreton F."/>
            <person name="Prichula J."/>
            <person name="Schaufler K."/>
            <person name="Gaca A."/>
            <person name="Sgardioli B."/>
            <person name="Wagenaar J."/>
            <person name="Strong T."/>
        </authorList>
    </citation>
    <scope>NUCLEOTIDE SEQUENCE [LARGE SCALE GENOMIC DNA]</scope>
    <source>
        <strain evidence="5 6">MJM16</strain>
    </source>
</reference>
<dbReference type="RefSeq" id="WP_207110551.1">
    <property type="nucleotide sequence ID" value="NZ_JAFLVR010000073.1"/>
</dbReference>
<evidence type="ECO:0000256" key="1">
    <source>
        <dbReference type="ARBA" id="ARBA00006068"/>
    </source>
</evidence>
<feature type="chain" id="PRO_5047526298" evidence="3">
    <location>
        <begin position="28"/>
        <end position="525"/>
    </location>
</feature>
<feature type="transmembrane region" description="Helical" evidence="2">
    <location>
        <begin position="222"/>
        <end position="245"/>
    </location>
</feature>
<keyword evidence="6" id="KW-1185">Reference proteome</keyword>
<feature type="transmembrane region" description="Helical" evidence="2">
    <location>
        <begin position="151"/>
        <end position="173"/>
    </location>
</feature>
<feature type="transmembrane region" description="Helical" evidence="2">
    <location>
        <begin position="121"/>
        <end position="144"/>
    </location>
</feature>
<protein>
    <submittedName>
        <fullName evidence="5">Phosphatase PAP2/LCP family protein</fullName>
    </submittedName>
</protein>
<comment type="caution">
    <text evidence="5">The sequence shown here is derived from an EMBL/GenBank/DDBJ whole genome shotgun (WGS) entry which is preliminary data.</text>
</comment>
<gene>
    <name evidence="5" type="ORF">JZO85_21390</name>
</gene>
<organism evidence="5 6">
    <name type="scientific">Candidatus Enterococcus murrayae</name>
    <dbReference type="NCBI Taxonomy" id="2815321"/>
    <lineage>
        <taxon>Bacteria</taxon>
        <taxon>Bacillati</taxon>
        <taxon>Bacillota</taxon>
        <taxon>Bacilli</taxon>
        <taxon>Lactobacillales</taxon>
        <taxon>Enterococcaceae</taxon>
        <taxon>Enterococcus</taxon>
    </lineage>
</organism>
<dbReference type="SMART" id="SM00014">
    <property type="entry name" value="acidPPc"/>
    <property type="match status" value="1"/>
</dbReference>
<evidence type="ECO:0000259" key="4">
    <source>
        <dbReference type="SMART" id="SM00014"/>
    </source>
</evidence>
<dbReference type="CDD" id="cd03392">
    <property type="entry name" value="PAP2_like_2"/>
    <property type="match status" value="1"/>
</dbReference>
<feature type="domain" description="Phosphatidic acid phosphatase type 2/haloperoxidase" evidence="4">
    <location>
        <begin position="83"/>
        <end position="194"/>
    </location>
</feature>
<dbReference type="PANTHER" id="PTHR33392:SF6">
    <property type="entry name" value="POLYISOPRENYL-TEICHOIC ACID--PEPTIDOGLYCAN TEICHOIC ACID TRANSFERASE TAGU"/>
    <property type="match status" value="1"/>
</dbReference>
<evidence type="ECO:0000256" key="3">
    <source>
        <dbReference type="SAM" id="SignalP"/>
    </source>
</evidence>
<name>A0ABS3HMY3_9ENTE</name>
<dbReference type="Pfam" id="PF01569">
    <property type="entry name" value="PAP2"/>
    <property type="match status" value="1"/>
</dbReference>
<proteinExistence type="inferred from homology"/>
<evidence type="ECO:0000313" key="5">
    <source>
        <dbReference type="EMBL" id="MBO0454826.1"/>
    </source>
</evidence>
<evidence type="ECO:0000256" key="2">
    <source>
        <dbReference type="SAM" id="Phobius"/>
    </source>
</evidence>
<accession>A0ABS3HMY3</accession>
<comment type="similarity">
    <text evidence="1">Belongs to the LytR/CpsA/Psr (LCP) family.</text>
</comment>
<feature type="signal peptide" evidence="3">
    <location>
        <begin position="1"/>
        <end position="27"/>
    </location>
</feature>
<dbReference type="EMBL" id="JAFLVR010000073">
    <property type="protein sequence ID" value="MBO0454826.1"/>
    <property type="molecule type" value="Genomic_DNA"/>
</dbReference>
<dbReference type="NCBIfam" id="TIGR00350">
    <property type="entry name" value="lytR_cpsA_psr"/>
    <property type="match status" value="1"/>
</dbReference>
<dbReference type="Proteomes" id="UP000664495">
    <property type="component" value="Unassembled WGS sequence"/>
</dbReference>
<keyword evidence="2" id="KW-1133">Transmembrane helix</keyword>
<evidence type="ECO:0000313" key="6">
    <source>
        <dbReference type="Proteomes" id="UP000664495"/>
    </source>
</evidence>
<keyword evidence="3" id="KW-0732">Signal</keyword>
<dbReference type="InterPro" id="IPR000326">
    <property type="entry name" value="PAP2/HPO"/>
</dbReference>
<dbReference type="InterPro" id="IPR004474">
    <property type="entry name" value="LytR_CpsA_psr"/>
</dbReference>
<sequence length="525" mass="58760">MRKKLFIKSIGALLAVLLFTTAITANAQWLHHLDHLFIQYRLPNIYYATLFVGAIAKLATIAPMLAIFITLAVLLLRRNDKGLAFWALGNLVFASAAGYLLKQLLQRSRPDQIQYISRTSYSFPSGHSLLIATFICSVLLLYFFSEKKPPLLLKLVLLFLLIAVAGGRIYLGVHYFSDVITGLLLGAGLTFGTAALFYPYLLPAQTKDKRIRKSRVLSWQKGILGVLAALVVLVSGLSVFAVKFYHSSQKIADSMYSPVERTGKRKTPNASEPMSILILGIANDAKRKTDFRANTIMVATLNNQTKETTLVSIPRDSFVEIVGADYEDKINHAHSIGGPEMIMKTVEQFLDIPIHHYVSVNMDGLQTLVDAVGGVTVNNDFAFSAEGIDYPKGKQHLNGWEALQYSRMRYEDPKGDYGRQGRQREVMELLIKKMLSTKSLFSYQKILDGIGENGRTDLTFEQMQKIMTGYHSCLTKIDSQQVQGEGFTGDGFTGEEGISYQRIPQEEVDRVKELLHKQLNIEEKE</sequence>
<dbReference type="Gene3D" id="1.20.144.10">
    <property type="entry name" value="Phosphatidic acid phosphatase type 2/haloperoxidase"/>
    <property type="match status" value="1"/>
</dbReference>
<dbReference type="Pfam" id="PF03816">
    <property type="entry name" value="LytR_cpsA_psr"/>
    <property type="match status" value="1"/>
</dbReference>
<keyword evidence="2" id="KW-0812">Transmembrane</keyword>
<feature type="transmembrane region" description="Helical" evidence="2">
    <location>
        <begin position="51"/>
        <end position="76"/>
    </location>
</feature>
<feature type="transmembrane region" description="Helical" evidence="2">
    <location>
        <begin position="179"/>
        <end position="201"/>
    </location>
</feature>
<dbReference type="SUPFAM" id="SSF48317">
    <property type="entry name" value="Acid phosphatase/Vanadium-dependent haloperoxidase"/>
    <property type="match status" value="1"/>
</dbReference>
<dbReference type="PANTHER" id="PTHR33392">
    <property type="entry name" value="POLYISOPRENYL-TEICHOIC ACID--PEPTIDOGLYCAN TEICHOIC ACID TRANSFERASE TAGU"/>
    <property type="match status" value="1"/>
</dbReference>
<feature type="transmembrane region" description="Helical" evidence="2">
    <location>
        <begin position="83"/>
        <end position="101"/>
    </location>
</feature>
<keyword evidence="2" id="KW-0472">Membrane</keyword>
<dbReference type="Gene3D" id="3.40.630.190">
    <property type="entry name" value="LCP protein"/>
    <property type="match status" value="1"/>
</dbReference>
<dbReference type="InterPro" id="IPR036938">
    <property type="entry name" value="PAP2/HPO_sf"/>
</dbReference>